<dbReference type="RefSeq" id="WP_135479907.1">
    <property type="nucleotide sequence ID" value="NZ_SIJK02000041.1"/>
</dbReference>
<dbReference type="CDD" id="cd01400">
    <property type="entry name" value="6PGL"/>
    <property type="match status" value="1"/>
</dbReference>
<name>A0ABS4DE79_9CHLR</name>
<evidence type="ECO:0000313" key="10">
    <source>
        <dbReference type="Proteomes" id="UP001193081"/>
    </source>
</evidence>
<evidence type="ECO:0000256" key="4">
    <source>
        <dbReference type="ARBA" id="ARBA00010662"/>
    </source>
</evidence>
<gene>
    <name evidence="7 9" type="primary">pgl</name>
    <name evidence="9" type="ORF">EYB53_018645</name>
</gene>
<dbReference type="InterPro" id="IPR037171">
    <property type="entry name" value="NagB/RpiA_transferase-like"/>
</dbReference>
<evidence type="ECO:0000256" key="3">
    <source>
        <dbReference type="ARBA" id="ARBA00004961"/>
    </source>
</evidence>
<dbReference type="NCBIfam" id="TIGR01198">
    <property type="entry name" value="pgl"/>
    <property type="match status" value="1"/>
</dbReference>
<feature type="domain" description="Glucosamine/galactosamine-6-phosphate isomerase" evidence="8">
    <location>
        <begin position="14"/>
        <end position="232"/>
    </location>
</feature>
<dbReference type="PANTHER" id="PTHR11054:SF0">
    <property type="entry name" value="6-PHOSPHOGLUCONOLACTONASE"/>
    <property type="match status" value="1"/>
</dbReference>
<dbReference type="Gene3D" id="3.40.50.1360">
    <property type="match status" value="1"/>
</dbReference>
<comment type="catalytic activity">
    <reaction evidence="1 7">
        <text>6-phospho-D-glucono-1,5-lactone + H2O = 6-phospho-D-gluconate + H(+)</text>
        <dbReference type="Rhea" id="RHEA:12556"/>
        <dbReference type="ChEBI" id="CHEBI:15377"/>
        <dbReference type="ChEBI" id="CHEBI:15378"/>
        <dbReference type="ChEBI" id="CHEBI:57955"/>
        <dbReference type="ChEBI" id="CHEBI:58759"/>
        <dbReference type="EC" id="3.1.1.31"/>
    </reaction>
</comment>
<dbReference type="InterPro" id="IPR006148">
    <property type="entry name" value="Glc/Gal-6P_isomerase"/>
</dbReference>
<dbReference type="Pfam" id="PF01182">
    <property type="entry name" value="Glucosamine_iso"/>
    <property type="match status" value="1"/>
</dbReference>
<evidence type="ECO:0000256" key="7">
    <source>
        <dbReference type="RuleBase" id="RU365095"/>
    </source>
</evidence>
<dbReference type="EMBL" id="SIJK02000041">
    <property type="protein sequence ID" value="MBP1467741.1"/>
    <property type="molecule type" value="Genomic_DNA"/>
</dbReference>
<dbReference type="GO" id="GO:0017057">
    <property type="term" value="F:6-phosphogluconolactonase activity"/>
    <property type="evidence" value="ECO:0007669"/>
    <property type="project" value="UniProtKB-EC"/>
</dbReference>
<reference evidence="9 10" key="1">
    <citation type="submission" date="2021-03" db="EMBL/GenBank/DDBJ databases">
        <authorList>
            <person name="Grouzdev D.S."/>
        </authorList>
    </citation>
    <scope>NUCLEOTIDE SEQUENCE [LARGE SCALE GENOMIC DNA]</scope>
    <source>
        <strain evidence="9 10">M50-1</strain>
    </source>
</reference>
<protein>
    <recommendedName>
        <fullName evidence="6 7">6-phosphogluconolactonase</fullName>
        <shortName evidence="7">6PGL</shortName>
        <ecNumber evidence="5 7">3.1.1.31</ecNumber>
    </recommendedName>
</protein>
<organism evidence="9 10">
    <name type="scientific">Candidatus Chloroploca mongolica</name>
    <dbReference type="NCBI Taxonomy" id="2528176"/>
    <lineage>
        <taxon>Bacteria</taxon>
        <taxon>Bacillati</taxon>
        <taxon>Chloroflexota</taxon>
        <taxon>Chloroflexia</taxon>
        <taxon>Chloroflexales</taxon>
        <taxon>Chloroflexineae</taxon>
        <taxon>Oscillochloridaceae</taxon>
        <taxon>Candidatus Chloroploca</taxon>
    </lineage>
</organism>
<accession>A0ABS4DE79</accession>
<dbReference type="Proteomes" id="UP001193081">
    <property type="component" value="Unassembled WGS sequence"/>
</dbReference>
<evidence type="ECO:0000256" key="5">
    <source>
        <dbReference type="ARBA" id="ARBA00013198"/>
    </source>
</evidence>
<evidence type="ECO:0000259" key="8">
    <source>
        <dbReference type="Pfam" id="PF01182"/>
    </source>
</evidence>
<evidence type="ECO:0000256" key="6">
    <source>
        <dbReference type="ARBA" id="ARBA00020337"/>
    </source>
</evidence>
<comment type="caution">
    <text evidence="9">The sequence shown here is derived from an EMBL/GenBank/DDBJ whole genome shotgun (WGS) entry which is preliminary data.</text>
</comment>
<comment type="similarity">
    <text evidence="4 7">Belongs to the glucosamine/galactosamine-6-phosphate isomerase family. 6-phosphogluconolactonase subfamily.</text>
</comment>
<dbReference type="PANTHER" id="PTHR11054">
    <property type="entry name" value="6-PHOSPHOGLUCONOLACTONASE"/>
    <property type="match status" value="1"/>
</dbReference>
<evidence type="ECO:0000256" key="2">
    <source>
        <dbReference type="ARBA" id="ARBA00002681"/>
    </source>
</evidence>
<keyword evidence="10" id="KW-1185">Reference proteome</keyword>
<dbReference type="InterPro" id="IPR039104">
    <property type="entry name" value="6PGL"/>
</dbReference>
<evidence type="ECO:0000313" key="9">
    <source>
        <dbReference type="EMBL" id="MBP1467741.1"/>
    </source>
</evidence>
<dbReference type="EC" id="3.1.1.31" evidence="5 7"/>
<dbReference type="InterPro" id="IPR005900">
    <property type="entry name" value="6-phosphogluconolactonase_DevB"/>
</dbReference>
<proteinExistence type="inferred from homology"/>
<dbReference type="SUPFAM" id="SSF100950">
    <property type="entry name" value="NagB/RpiA/CoA transferase-like"/>
    <property type="match status" value="1"/>
</dbReference>
<keyword evidence="7 9" id="KW-0378">Hydrolase</keyword>
<evidence type="ECO:0000256" key="1">
    <source>
        <dbReference type="ARBA" id="ARBA00000832"/>
    </source>
</evidence>
<comment type="pathway">
    <text evidence="3 7">Carbohydrate degradation; pentose phosphate pathway; D-ribulose 5-phosphate from D-glucose 6-phosphate (oxidative stage): step 2/3.</text>
</comment>
<comment type="function">
    <text evidence="2 7">Hydrolysis of 6-phosphogluconolactone to 6-phosphogluconate.</text>
</comment>
<sequence length="243" mass="26648">MMSINPEILVYPTVEEAQAATASQMAALFAQRSRALVVLSGGSAPPGVFHQLCQAPLRNMVPWHTLSILWADERLVPFHDRENNYFQTRQTLLDHVPIPSEQVFPVATYYPVEEAARVYQNQVEALLERHAGQIDLALLGMGPDGHTASLFPGFPQLEASPETLVAPVTDAPKPPPTRVTLTAHALNRARRVIFLVAGADKAPMVRQVLQGAYDPQRLPAQLVRPPAGRVTWMLDAAAARELS</sequence>